<proteinExistence type="predicted"/>
<dbReference type="EMBL" id="JAQQWP010000004">
    <property type="protein sequence ID" value="KAK8120249.1"/>
    <property type="molecule type" value="Genomic_DNA"/>
</dbReference>
<accession>A0AAW0QZ74</accession>
<dbReference type="Proteomes" id="UP001392437">
    <property type="component" value="Unassembled WGS sequence"/>
</dbReference>
<feature type="region of interest" description="Disordered" evidence="1">
    <location>
        <begin position="1"/>
        <end position="190"/>
    </location>
</feature>
<feature type="compositionally biased region" description="Polar residues" evidence="1">
    <location>
        <begin position="158"/>
        <end position="178"/>
    </location>
</feature>
<evidence type="ECO:0000313" key="3">
    <source>
        <dbReference type="Proteomes" id="UP001392437"/>
    </source>
</evidence>
<feature type="compositionally biased region" description="Basic and acidic residues" evidence="1">
    <location>
        <begin position="180"/>
        <end position="190"/>
    </location>
</feature>
<reference evidence="2 3" key="1">
    <citation type="submission" date="2023-01" db="EMBL/GenBank/DDBJ databases">
        <title>Analysis of 21 Apiospora genomes using comparative genomics revels a genus with tremendous synthesis potential of carbohydrate active enzymes and secondary metabolites.</title>
        <authorList>
            <person name="Sorensen T."/>
        </authorList>
    </citation>
    <scope>NUCLEOTIDE SEQUENCE [LARGE SCALE GENOMIC DNA]</scope>
    <source>
        <strain evidence="2 3">CBS 117206</strain>
    </source>
</reference>
<gene>
    <name evidence="2" type="ORF">PG999_004369</name>
</gene>
<evidence type="ECO:0000256" key="1">
    <source>
        <dbReference type="SAM" id="MobiDB-lite"/>
    </source>
</evidence>
<sequence length="190" mass="21020">MSSQQLGSISLPFPSPPPPQDISSYSCYMHQHTKRQMEASSRSSHRRDGRSSQNTHLPAMPNGVSISGSDDGSSPNSVEERVNLANKDGDVDESKRHNPGHPRRWNTEGGQDDNDLASIPSTTSCFNGMEVDVDKDRTPVSPLPKYISTEGTAPRISYKSQQTYYNPASVYRSRNQEQPPKGDRNTKSKI</sequence>
<name>A0AAW0QZ74_9PEZI</name>
<evidence type="ECO:0000313" key="2">
    <source>
        <dbReference type="EMBL" id="KAK8120249.1"/>
    </source>
</evidence>
<comment type="caution">
    <text evidence="2">The sequence shown here is derived from an EMBL/GenBank/DDBJ whole genome shotgun (WGS) entry which is preliminary data.</text>
</comment>
<keyword evidence="3" id="KW-1185">Reference proteome</keyword>
<feature type="compositionally biased region" description="Basic and acidic residues" evidence="1">
    <location>
        <begin position="78"/>
        <end position="96"/>
    </location>
</feature>
<organism evidence="2 3">
    <name type="scientific">Apiospora kogelbergensis</name>
    <dbReference type="NCBI Taxonomy" id="1337665"/>
    <lineage>
        <taxon>Eukaryota</taxon>
        <taxon>Fungi</taxon>
        <taxon>Dikarya</taxon>
        <taxon>Ascomycota</taxon>
        <taxon>Pezizomycotina</taxon>
        <taxon>Sordariomycetes</taxon>
        <taxon>Xylariomycetidae</taxon>
        <taxon>Amphisphaeriales</taxon>
        <taxon>Apiosporaceae</taxon>
        <taxon>Apiospora</taxon>
    </lineage>
</organism>
<dbReference type="AlphaFoldDB" id="A0AAW0QZ74"/>
<feature type="compositionally biased region" description="Low complexity" evidence="1">
    <location>
        <begin position="62"/>
        <end position="77"/>
    </location>
</feature>
<protein>
    <submittedName>
        <fullName evidence="2">Uncharacterized protein</fullName>
    </submittedName>
</protein>